<reference evidence="3 4" key="1">
    <citation type="submission" date="2017-09" db="EMBL/GenBank/DDBJ databases">
        <authorList>
            <consortium name="International Durum Wheat Genome Sequencing Consortium (IDWGSC)"/>
            <person name="Milanesi L."/>
        </authorList>
    </citation>
    <scope>NUCLEOTIDE SEQUENCE [LARGE SCALE GENOMIC DNA]</scope>
    <source>
        <strain evidence="4">cv. Svevo</strain>
    </source>
</reference>
<dbReference type="AlphaFoldDB" id="A0A9R0VHA2"/>
<accession>A0A9R0VHA2</accession>
<keyword evidence="4" id="KW-1185">Reference proteome</keyword>
<dbReference type="Proteomes" id="UP000324705">
    <property type="component" value="Chromosome 3A"/>
</dbReference>
<evidence type="ECO:0000256" key="1">
    <source>
        <dbReference type="ARBA" id="ARBA00022679"/>
    </source>
</evidence>
<protein>
    <submittedName>
        <fullName evidence="3">Uncharacterized protein</fullName>
    </submittedName>
</protein>
<dbReference type="Pfam" id="PF02458">
    <property type="entry name" value="Transferase"/>
    <property type="match status" value="1"/>
</dbReference>
<dbReference type="PANTHER" id="PTHR31896">
    <property type="entry name" value="FAMILY REGULATORY PROTEIN, PUTATIVE (AFU_ORTHOLOGUE AFUA_3G14730)-RELATED"/>
    <property type="match status" value="1"/>
</dbReference>
<dbReference type="InterPro" id="IPR023213">
    <property type="entry name" value="CAT-like_dom_sf"/>
</dbReference>
<dbReference type="Gene3D" id="3.30.559.10">
    <property type="entry name" value="Chloramphenicol acetyltransferase-like domain"/>
    <property type="match status" value="1"/>
</dbReference>
<dbReference type="EMBL" id="LT934115">
    <property type="protein sequence ID" value="VAH58391.1"/>
    <property type="molecule type" value="Genomic_DNA"/>
</dbReference>
<keyword evidence="1" id="KW-0808">Transferase</keyword>
<dbReference type="PANTHER" id="PTHR31896:SF33">
    <property type="entry name" value="ACETYLTRANSFERASE"/>
    <property type="match status" value="1"/>
</dbReference>
<dbReference type="SUPFAM" id="SSF52777">
    <property type="entry name" value="CoA-dependent acyltransferases"/>
    <property type="match status" value="1"/>
</dbReference>
<evidence type="ECO:0000313" key="3">
    <source>
        <dbReference type="EMBL" id="VAH58391.1"/>
    </source>
</evidence>
<dbReference type="GO" id="GO:0016747">
    <property type="term" value="F:acyltransferase activity, transferring groups other than amino-acyl groups"/>
    <property type="evidence" value="ECO:0007669"/>
    <property type="project" value="UniProtKB-ARBA"/>
</dbReference>
<proteinExistence type="predicted"/>
<gene>
    <name evidence="3" type="ORF">TRITD_3Av1G044200</name>
</gene>
<evidence type="ECO:0000313" key="4">
    <source>
        <dbReference type="Proteomes" id="UP000324705"/>
    </source>
</evidence>
<name>A0A9R0VHA2_TRITD</name>
<evidence type="ECO:0000256" key="2">
    <source>
        <dbReference type="SAM" id="MobiDB-lite"/>
    </source>
</evidence>
<sequence length="176" mass="19049">MPPPSPVCVVSSRTVKPPARPRERIPLATWDVSMINDAINYDGHELPLFAAQVTELADGGVFVGFVCNHALADGTAFWNFLKALAEISRARLAPPGDPQLPTSSPRPMFERWSPDGGTAAPVVLPCKDLPELIERPARVPLRGRVLHFTAESMAALELDDELRAAVSSSRANFVSL</sequence>
<dbReference type="InterPro" id="IPR051283">
    <property type="entry name" value="Sec_Metabolite_Acyltrans"/>
</dbReference>
<feature type="region of interest" description="Disordered" evidence="2">
    <location>
        <begin position="92"/>
        <end position="112"/>
    </location>
</feature>
<dbReference type="Gramene" id="TRITD3Av1G044200.2">
    <property type="protein sequence ID" value="TRITD3Av1G044200.2"/>
    <property type="gene ID" value="TRITD3Av1G044200"/>
</dbReference>
<organism evidence="3 4">
    <name type="scientific">Triticum turgidum subsp. durum</name>
    <name type="common">Durum wheat</name>
    <name type="synonym">Triticum durum</name>
    <dbReference type="NCBI Taxonomy" id="4567"/>
    <lineage>
        <taxon>Eukaryota</taxon>
        <taxon>Viridiplantae</taxon>
        <taxon>Streptophyta</taxon>
        <taxon>Embryophyta</taxon>
        <taxon>Tracheophyta</taxon>
        <taxon>Spermatophyta</taxon>
        <taxon>Magnoliopsida</taxon>
        <taxon>Liliopsida</taxon>
        <taxon>Poales</taxon>
        <taxon>Poaceae</taxon>
        <taxon>BOP clade</taxon>
        <taxon>Pooideae</taxon>
        <taxon>Triticodae</taxon>
        <taxon>Triticeae</taxon>
        <taxon>Triticinae</taxon>
        <taxon>Triticum</taxon>
    </lineage>
</organism>